<dbReference type="RefSeq" id="WP_097112038.1">
    <property type="nucleotide sequence ID" value="NZ_OBEB01000006.1"/>
</dbReference>
<dbReference type="Proteomes" id="UP000219353">
    <property type="component" value="Unassembled WGS sequence"/>
</dbReference>
<name>A0A285J4Y6_9GAMM</name>
<dbReference type="SUPFAM" id="SSF55073">
    <property type="entry name" value="Nucleotide cyclase"/>
    <property type="match status" value="1"/>
</dbReference>
<sequence length="324" mass="35728">MDCIMTRELALDVAPSYAALNRCQQADSLPDCSEQTLTSQLQTSLDIQQQLDIFSMYVGRLLSITGIRLNTAFGEHSAAGSVNSIHSYKSLLVLNQQCLAEVHYHSDQPFSPMQQRDLVLLESEWLFALRNALVVARLQQMALKDPLTALGNRRFFDDSFAKAIQLSRRRQQPCALLLLDLDNFKQLNDNYGHATGDELLIVVADCMREALRQTDSLFRFGGDEFAVILADDDADSADLVARRLLKAINQHHKCSQYGISASAGLAYMQPLQTAEQFFAAADRALYEAKASGKANLRQTGREALSSAAKVSFATSQASSPPVSC</sequence>
<dbReference type="EMBL" id="OBEB01000006">
    <property type="protein sequence ID" value="SNY55258.1"/>
    <property type="molecule type" value="Genomic_DNA"/>
</dbReference>
<comment type="cofactor">
    <cofactor evidence="1">
        <name>Mg(2+)</name>
        <dbReference type="ChEBI" id="CHEBI:18420"/>
    </cofactor>
</comment>
<evidence type="ECO:0000313" key="5">
    <source>
        <dbReference type="EMBL" id="SNY55258.1"/>
    </source>
</evidence>
<dbReference type="FunFam" id="3.30.70.270:FF:000001">
    <property type="entry name" value="Diguanylate cyclase domain protein"/>
    <property type="match status" value="1"/>
</dbReference>
<dbReference type="PANTHER" id="PTHR45138:SF9">
    <property type="entry name" value="DIGUANYLATE CYCLASE DGCM-RELATED"/>
    <property type="match status" value="1"/>
</dbReference>
<evidence type="ECO:0000256" key="1">
    <source>
        <dbReference type="ARBA" id="ARBA00001946"/>
    </source>
</evidence>
<evidence type="ECO:0000313" key="6">
    <source>
        <dbReference type="Proteomes" id="UP000219353"/>
    </source>
</evidence>
<keyword evidence="6" id="KW-1185">Reference proteome</keyword>
<protein>
    <recommendedName>
        <fullName evidence="2">diguanylate cyclase</fullName>
        <ecNumber evidence="2">2.7.7.65</ecNumber>
    </recommendedName>
</protein>
<dbReference type="CDD" id="cd01949">
    <property type="entry name" value="GGDEF"/>
    <property type="match status" value="1"/>
</dbReference>
<dbReference type="PROSITE" id="PS50887">
    <property type="entry name" value="GGDEF"/>
    <property type="match status" value="1"/>
</dbReference>
<dbReference type="SMART" id="SM00267">
    <property type="entry name" value="GGDEF"/>
    <property type="match status" value="1"/>
</dbReference>
<accession>A0A285J4Y6</accession>
<evidence type="ECO:0000256" key="2">
    <source>
        <dbReference type="ARBA" id="ARBA00012528"/>
    </source>
</evidence>
<dbReference type="GO" id="GO:0052621">
    <property type="term" value="F:diguanylate cyclase activity"/>
    <property type="evidence" value="ECO:0007669"/>
    <property type="project" value="UniProtKB-EC"/>
</dbReference>
<dbReference type="OrthoDB" id="9812260at2"/>
<dbReference type="InterPro" id="IPR000160">
    <property type="entry name" value="GGDEF_dom"/>
</dbReference>
<feature type="domain" description="GGDEF" evidence="4">
    <location>
        <begin position="172"/>
        <end position="301"/>
    </location>
</feature>
<dbReference type="InterPro" id="IPR029787">
    <property type="entry name" value="Nucleotide_cyclase"/>
</dbReference>
<dbReference type="EC" id="2.7.7.65" evidence="2"/>
<reference evidence="6" key="1">
    <citation type="submission" date="2017-09" db="EMBL/GenBank/DDBJ databases">
        <authorList>
            <person name="Varghese N."/>
            <person name="Submissions S."/>
        </authorList>
    </citation>
    <scope>NUCLEOTIDE SEQUENCE [LARGE SCALE GENOMIC DNA]</scope>
    <source>
        <strain evidence="6">CGMCC 1.12461</strain>
    </source>
</reference>
<dbReference type="Pfam" id="PF00990">
    <property type="entry name" value="GGDEF"/>
    <property type="match status" value="1"/>
</dbReference>
<gene>
    <name evidence="5" type="ORF">SAMN06297280_2819</name>
</gene>
<proteinExistence type="predicted"/>
<organism evidence="5 6">
    <name type="scientific">Arsukibacterium tuosuense</name>
    <dbReference type="NCBI Taxonomy" id="1323745"/>
    <lineage>
        <taxon>Bacteria</taxon>
        <taxon>Pseudomonadati</taxon>
        <taxon>Pseudomonadota</taxon>
        <taxon>Gammaproteobacteria</taxon>
        <taxon>Chromatiales</taxon>
        <taxon>Chromatiaceae</taxon>
        <taxon>Arsukibacterium</taxon>
    </lineage>
</organism>
<evidence type="ECO:0000256" key="3">
    <source>
        <dbReference type="ARBA" id="ARBA00034247"/>
    </source>
</evidence>
<dbReference type="GO" id="GO:0043709">
    <property type="term" value="P:cell adhesion involved in single-species biofilm formation"/>
    <property type="evidence" value="ECO:0007669"/>
    <property type="project" value="TreeGrafter"/>
</dbReference>
<dbReference type="NCBIfam" id="TIGR00254">
    <property type="entry name" value="GGDEF"/>
    <property type="match status" value="1"/>
</dbReference>
<dbReference type="InterPro" id="IPR050469">
    <property type="entry name" value="Diguanylate_Cyclase"/>
</dbReference>
<dbReference type="PANTHER" id="PTHR45138">
    <property type="entry name" value="REGULATORY COMPONENTS OF SENSORY TRANSDUCTION SYSTEM"/>
    <property type="match status" value="1"/>
</dbReference>
<dbReference type="Gene3D" id="3.30.70.270">
    <property type="match status" value="1"/>
</dbReference>
<comment type="catalytic activity">
    <reaction evidence="3">
        <text>2 GTP = 3',3'-c-di-GMP + 2 diphosphate</text>
        <dbReference type="Rhea" id="RHEA:24898"/>
        <dbReference type="ChEBI" id="CHEBI:33019"/>
        <dbReference type="ChEBI" id="CHEBI:37565"/>
        <dbReference type="ChEBI" id="CHEBI:58805"/>
        <dbReference type="EC" id="2.7.7.65"/>
    </reaction>
</comment>
<dbReference type="GO" id="GO:0005886">
    <property type="term" value="C:plasma membrane"/>
    <property type="evidence" value="ECO:0007669"/>
    <property type="project" value="TreeGrafter"/>
</dbReference>
<dbReference type="AlphaFoldDB" id="A0A285J4Y6"/>
<dbReference type="InterPro" id="IPR043128">
    <property type="entry name" value="Rev_trsase/Diguanyl_cyclase"/>
</dbReference>
<evidence type="ECO:0000259" key="4">
    <source>
        <dbReference type="PROSITE" id="PS50887"/>
    </source>
</evidence>
<dbReference type="GO" id="GO:1902201">
    <property type="term" value="P:negative regulation of bacterial-type flagellum-dependent cell motility"/>
    <property type="evidence" value="ECO:0007669"/>
    <property type="project" value="TreeGrafter"/>
</dbReference>